<accession>A0ACC3SM02</accession>
<keyword evidence="2" id="KW-1185">Reference proteome</keyword>
<protein>
    <submittedName>
        <fullName evidence="1">Uncharacterized protein</fullName>
    </submittedName>
</protein>
<comment type="caution">
    <text evidence="1">The sequence shown here is derived from an EMBL/GenBank/DDBJ whole genome shotgun (WGS) entry which is preliminary data.</text>
</comment>
<evidence type="ECO:0000313" key="1">
    <source>
        <dbReference type="EMBL" id="KAK8219251.1"/>
    </source>
</evidence>
<proteinExistence type="predicted"/>
<evidence type="ECO:0000313" key="2">
    <source>
        <dbReference type="Proteomes" id="UP001320706"/>
    </source>
</evidence>
<reference evidence="1" key="1">
    <citation type="submission" date="2024-02" db="EMBL/GenBank/DDBJ databases">
        <title>Metagenome Assembled Genome of Zalaria obscura JY119.</title>
        <authorList>
            <person name="Vighnesh L."/>
            <person name="Jagadeeshwari U."/>
            <person name="Venkata Ramana C."/>
            <person name="Sasikala C."/>
        </authorList>
    </citation>
    <scope>NUCLEOTIDE SEQUENCE</scope>
    <source>
        <strain evidence="1">JY119</strain>
    </source>
</reference>
<dbReference type="EMBL" id="JAMKPW020000004">
    <property type="protein sequence ID" value="KAK8219251.1"/>
    <property type="molecule type" value="Genomic_DNA"/>
</dbReference>
<name>A0ACC3SM02_9PEZI</name>
<dbReference type="Proteomes" id="UP001320706">
    <property type="component" value="Unassembled WGS sequence"/>
</dbReference>
<gene>
    <name evidence="1" type="ORF">M8818_000985</name>
</gene>
<organism evidence="1 2">
    <name type="scientific">Zalaria obscura</name>
    <dbReference type="NCBI Taxonomy" id="2024903"/>
    <lineage>
        <taxon>Eukaryota</taxon>
        <taxon>Fungi</taxon>
        <taxon>Dikarya</taxon>
        <taxon>Ascomycota</taxon>
        <taxon>Pezizomycotina</taxon>
        <taxon>Dothideomycetes</taxon>
        <taxon>Dothideomycetidae</taxon>
        <taxon>Dothideales</taxon>
        <taxon>Zalariaceae</taxon>
        <taxon>Zalaria</taxon>
    </lineage>
</organism>
<sequence>MPVRPIPISSDDSTEKRIHRNSTYARHRVHLRRSGEKGRRARSPNLHLTCTMAPYYSTYYDPANSSAHVPQSGYTYQNQTSNTASQYSEPATTSGYQPSTYAGAYSNNTSYPWYESGGQNNSASDSRGAAETLSSLSAQEHGESTSGARTSSNTQYGTGGWRASGYASSATQPASNQRTASITSPLYQTHTNRQSATSGGYNSGQPYAQPEDTPTYSYSSYSNQYQTSSGDQSRTANSAVPQTTSTRDYSSGAPSAPNVTQQLRPDSPYNVQQQYSRSKTSQSHSRGAGSSCSYAAQGNSPVVGNSRVATVAHSAVPHQVNQASNAQYSTQSRQSASVEPVAPITVNPSQVYDPYAEQQRKAAIAAEQRRKAEAVAKARKEEEEREAEEKRKAEEAKAAKVAKAKAAAARKAEEAATRKRQAEEDAQGVSAAKQLSAAASAGNTSGSGSMANLMSAVAAEAAGDDVESEMRAMFRKMRELNSKDPGMLARLWEEERQSHVAQSQSPPARSKPTAPVPSRQKPPKTVPAPAPAPAPATVPAPVPQAQALSQSASKSNVHTSSNAGVAKHSVAQSAGAVPAASPQPQNPASAIWPPGNKVHLAEAAAKWLNNKPENAGKAITPARIITILESNPSYIVLCETLERLGSAVDRAAFARTLLSAVPDGMKTSGTPKINPAQPIIAGAASSEKPPGVTPNGTLKSRGGRPRKDGTPASSRPPKPSKVVDLTSETSSRATSTHPLSGMPQTDLASIEYGTVPYQSNLDFSAPPDFGNYEPAADSRPSSNPSIGNGPTGDLSRPEILKYMFTGTQANFARDPSGTKPGQPHLPPKLLTKEEDLKGKILVEPVRREKVARKSTYDPRTIARDVLLATGRHPEMPPLNAHLMVMQDFLRKHANEDRPWMAEKMDLSTIRWDLIDPGEPLPPPEPKKEVDEAGDGDEADDEDEPAPEARETGSRDGSITITGSTTSSAVPSAFPGIKKRRGRPPRHTDPGLSSHPAASRDTPKQTTSAQHDATNPTRSANMPPGRPPRSSYTPATPQLAGAGSPSSAPVGYAALRANQPQLDENGNPIKKKGRPVGWRKAIHSKAAQAGGSDASPAAQRASRQDGEASSQTPVKRRGRPAGVKTKPPPKSPEANFQVFKCEWIGCKAQLHSLELLRKHIFVIHNKAPRQCLWNNCSRAGEATGKGKDRTDEPLEFDEAEAWVTHIDNRHLFPLAWELGDGTRGTTSDAHDSELSEAYMSDSRGRRVTPRIIVSATPTISEEAKVGPAPSSASRGPGRPRTGAPKQMTKKQQEDEKNLQALEFKLHQIGPGMDKGGSTLANDDRRRGLYDDEDFEGEVEPDEVDDQRE</sequence>